<dbReference type="GeneID" id="35407210"/>
<dbReference type="HOGENOM" id="CLU_1749806_0_0_1"/>
<gene>
    <name evidence="1" type="ORF">FFUJ_13756</name>
</gene>
<dbReference type="VEuPathDB" id="FungiDB:FFUJ_13756"/>
<evidence type="ECO:0000313" key="2">
    <source>
        <dbReference type="Proteomes" id="UP000016800"/>
    </source>
</evidence>
<dbReference type="InterPro" id="IPR011009">
    <property type="entry name" value="Kinase-like_dom_sf"/>
</dbReference>
<name>S0EC68_GIBF5</name>
<dbReference type="Proteomes" id="UP000016800">
    <property type="component" value="Chromosome VIII"/>
</dbReference>
<dbReference type="Gene3D" id="1.10.510.10">
    <property type="entry name" value="Transferase(Phosphotransferase) domain 1"/>
    <property type="match status" value="1"/>
</dbReference>
<evidence type="ECO:0008006" key="3">
    <source>
        <dbReference type="Google" id="ProtNLM"/>
    </source>
</evidence>
<evidence type="ECO:0000313" key="1">
    <source>
        <dbReference type="EMBL" id="CCT72235.1"/>
    </source>
</evidence>
<protein>
    <recommendedName>
        <fullName evidence="3">Protein kinase domain-containing protein</fullName>
    </recommendedName>
</protein>
<dbReference type="STRING" id="1279085.S0EC68"/>
<organism evidence="1 2">
    <name type="scientific">Gibberella fujikuroi (strain CBS 195.34 / IMI 58289 / NRRL A-6831)</name>
    <name type="common">Bakanae and foot rot disease fungus</name>
    <name type="synonym">Fusarium fujikuroi</name>
    <dbReference type="NCBI Taxonomy" id="1279085"/>
    <lineage>
        <taxon>Eukaryota</taxon>
        <taxon>Fungi</taxon>
        <taxon>Dikarya</taxon>
        <taxon>Ascomycota</taxon>
        <taxon>Pezizomycotina</taxon>
        <taxon>Sordariomycetes</taxon>
        <taxon>Hypocreomycetidae</taxon>
        <taxon>Hypocreales</taxon>
        <taxon>Nectriaceae</taxon>
        <taxon>Fusarium</taxon>
        <taxon>Fusarium fujikuroi species complex</taxon>
    </lineage>
</organism>
<sequence length="149" mass="16655">MKKLAQVVAYMHTSDIRPLVTDGVSEVFVRGVSTKFDDCSYILLDPEQVAHLERNLRADTWQLGCCFALVLGVAMREYEHSKKSLKALCDEGSSKGEALSNQLAYELVSGMLDKNHETRLEIHQVLSQIDQFVAQMNTAVVGDVDMSYL</sequence>
<dbReference type="SUPFAM" id="SSF56112">
    <property type="entry name" value="Protein kinase-like (PK-like)"/>
    <property type="match status" value="1"/>
</dbReference>
<keyword evidence="2" id="KW-1185">Reference proteome</keyword>
<dbReference type="RefSeq" id="XP_023434313.1">
    <property type="nucleotide sequence ID" value="XM_023581647.1"/>
</dbReference>
<reference evidence="2" key="1">
    <citation type="journal article" date="2013" name="PLoS Pathog.">
        <title>Deciphering the cryptic genome: genome-wide analyses of the rice pathogen Fusarium fujikuroi reveal complex regulation of secondary metabolism and novel metabolites.</title>
        <authorList>
            <person name="Wiemann P."/>
            <person name="Sieber C.M."/>
            <person name="von Bargen K.W."/>
            <person name="Studt L."/>
            <person name="Niehaus E.M."/>
            <person name="Espino J.J."/>
            <person name="Huss K."/>
            <person name="Michielse C.B."/>
            <person name="Albermann S."/>
            <person name="Wagner D."/>
            <person name="Bergner S.V."/>
            <person name="Connolly L.R."/>
            <person name="Fischer A."/>
            <person name="Reuter G."/>
            <person name="Kleigrewe K."/>
            <person name="Bald T."/>
            <person name="Wingfield B.D."/>
            <person name="Ophir R."/>
            <person name="Freeman S."/>
            <person name="Hippler M."/>
            <person name="Smith K.M."/>
            <person name="Brown D.W."/>
            <person name="Proctor R.H."/>
            <person name="Munsterkotter M."/>
            <person name="Freitag M."/>
            <person name="Humpf H.U."/>
            <person name="Guldener U."/>
            <person name="Tudzynski B."/>
        </authorList>
    </citation>
    <scope>NUCLEOTIDE SEQUENCE [LARGE SCALE GENOMIC DNA]</scope>
    <source>
        <strain evidence="2">CBS 195.34 / IMI 58289 / NRRL A-6831</strain>
    </source>
</reference>
<proteinExistence type="predicted"/>
<dbReference type="AlphaFoldDB" id="S0EC68"/>
<accession>S0EC68</accession>
<dbReference type="EMBL" id="HF679030">
    <property type="protein sequence ID" value="CCT72235.1"/>
    <property type="molecule type" value="Genomic_DNA"/>
</dbReference>